<dbReference type="WBParaSite" id="nRc.2.0.1.t44304-RA">
    <property type="protein sequence ID" value="nRc.2.0.1.t44304-RA"/>
    <property type="gene ID" value="nRc.2.0.1.g44304"/>
</dbReference>
<reference evidence="2" key="1">
    <citation type="submission" date="2022-11" db="UniProtKB">
        <authorList>
            <consortium name="WormBaseParasite"/>
        </authorList>
    </citation>
    <scope>IDENTIFICATION</scope>
</reference>
<dbReference type="AlphaFoldDB" id="A0A915L3G4"/>
<sequence>MNKSDMGVPTAWWMLVILLERRAFSITSAHILALSYGMSFSSSVKDDVFCLLPFIDVLEDHYLTILGLRMPYEACMALCKKHQCEKLL</sequence>
<organism evidence="1 2">
    <name type="scientific">Romanomermis culicivorax</name>
    <name type="common">Nematode worm</name>
    <dbReference type="NCBI Taxonomy" id="13658"/>
    <lineage>
        <taxon>Eukaryota</taxon>
        <taxon>Metazoa</taxon>
        <taxon>Ecdysozoa</taxon>
        <taxon>Nematoda</taxon>
        <taxon>Enoplea</taxon>
        <taxon>Dorylaimia</taxon>
        <taxon>Mermithida</taxon>
        <taxon>Mermithoidea</taxon>
        <taxon>Mermithidae</taxon>
        <taxon>Romanomermis</taxon>
    </lineage>
</organism>
<evidence type="ECO:0000313" key="1">
    <source>
        <dbReference type="Proteomes" id="UP000887565"/>
    </source>
</evidence>
<name>A0A915L3G4_ROMCU</name>
<keyword evidence="1" id="KW-1185">Reference proteome</keyword>
<accession>A0A915L3G4</accession>
<dbReference type="Proteomes" id="UP000887565">
    <property type="component" value="Unplaced"/>
</dbReference>
<proteinExistence type="predicted"/>
<protein>
    <submittedName>
        <fullName evidence="2">Secreted protein</fullName>
    </submittedName>
</protein>
<evidence type="ECO:0000313" key="2">
    <source>
        <dbReference type="WBParaSite" id="nRc.2.0.1.t44304-RA"/>
    </source>
</evidence>